<evidence type="ECO:0000313" key="2">
    <source>
        <dbReference type="Proteomes" id="UP000238375"/>
    </source>
</evidence>
<keyword evidence="2" id="KW-1185">Reference proteome</keyword>
<organism evidence="1 2">
    <name type="scientific">Spirosoma oryzae</name>
    <dbReference type="NCBI Taxonomy" id="1469603"/>
    <lineage>
        <taxon>Bacteria</taxon>
        <taxon>Pseudomonadati</taxon>
        <taxon>Bacteroidota</taxon>
        <taxon>Cytophagia</taxon>
        <taxon>Cytophagales</taxon>
        <taxon>Cytophagaceae</taxon>
        <taxon>Spirosoma</taxon>
    </lineage>
</organism>
<comment type="caution">
    <text evidence="1">The sequence shown here is derived from an EMBL/GenBank/DDBJ whole genome shotgun (WGS) entry which is preliminary data.</text>
</comment>
<reference evidence="1 2" key="1">
    <citation type="submission" date="2018-03" db="EMBL/GenBank/DDBJ databases">
        <title>Genomic Encyclopedia of Archaeal and Bacterial Type Strains, Phase II (KMG-II): from individual species to whole genera.</title>
        <authorList>
            <person name="Goeker M."/>
        </authorList>
    </citation>
    <scope>NUCLEOTIDE SEQUENCE [LARGE SCALE GENOMIC DNA]</scope>
    <source>
        <strain evidence="1 2">DSM 28354</strain>
    </source>
</reference>
<protein>
    <submittedName>
        <fullName evidence="1">Uncharacterized protein</fullName>
    </submittedName>
</protein>
<evidence type="ECO:0000313" key="1">
    <source>
        <dbReference type="EMBL" id="PRY29832.1"/>
    </source>
</evidence>
<name>A0A2T0S8V3_9BACT</name>
<proteinExistence type="predicted"/>
<sequence length="57" mass="6268">MCIQQRGPPQTVHLNALLHLNIVMVRRCGGLVGCSSVIYYDQTTGARRTGEELPAKD</sequence>
<dbReference type="Proteomes" id="UP000238375">
    <property type="component" value="Unassembled WGS sequence"/>
</dbReference>
<dbReference type="AlphaFoldDB" id="A0A2T0S8V3"/>
<dbReference type="EMBL" id="PVTE01000025">
    <property type="protein sequence ID" value="PRY29832.1"/>
    <property type="molecule type" value="Genomic_DNA"/>
</dbReference>
<accession>A0A2T0S8V3</accession>
<gene>
    <name evidence="1" type="ORF">CLV58_12594</name>
</gene>